<dbReference type="Proteomes" id="UP000251205">
    <property type="component" value="Unassembled WGS sequence"/>
</dbReference>
<evidence type="ECO:0000313" key="2">
    <source>
        <dbReference type="Proteomes" id="UP000251205"/>
    </source>
</evidence>
<dbReference type="EMBL" id="QMKK01000044">
    <property type="protein sequence ID" value="RAX40021.1"/>
    <property type="molecule type" value="Genomic_DNA"/>
</dbReference>
<dbReference type="AlphaFoldDB" id="A0A329Y848"/>
<gene>
    <name evidence="1" type="ORF">DQ393_19415</name>
</gene>
<name>A0A329Y848_RHITR</name>
<dbReference type="RefSeq" id="WP_112343367.1">
    <property type="nucleotide sequence ID" value="NZ_QMKK01000044.1"/>
</dbReference>
<protein>
    <submittedName>
        <fullName evidence="1">Uncharacterized protein</fullName>
    </submittedName>
</protein>
<accession>A0A329Y848</accession>
<evidence type="ECO:0000313" key="1">
    <source>
        <dbReference type="EMBL" id="RAX40021.1"/>
    </source>
</evidence>
<organism evidence="1 2">
    <name type="scientific">Rhizobium tropici</name>
    <dbReference type="NCBI Taxonomy" id="398"/>
    <lineage>
        <taxon>Bacteria</taxon>
        <taxon>Pseudomonadati</taxon>
        <taxon>Pseudomonadota</taxon>
        <taxon>Alphaproteobacteria</taxon>
        <taxon>Hyphomicrobiales</taxon>
        <taxon>Rhizobiaceae</taxon>
        <taxon>Rhizobium/Agrobacterium group</taxon>
        <taxon>Rhizobium</taxon>
    </lineage>
</organism>
<comment type="caution">
    <text evidence="1">The sequence shown here is derived from an EMBL/GenBank/DDBJ whole genome shotgun (WGS) entry which is preliminary data.</text>
</comment>
<sequence>MPAVLISAINFKKIFQRVSNSAGLAAHYIEAAGSRFASGVVYSGIQLSGVRRPAIVKTANGRLISCNML</sequence>
<proteinExistence type="predicted"/>
<reference evidence="1 2" key="1">
    <citation type="submission" date="2018-06" db="EMBL/GenBank/DDBJ databases">
        <title>Whole Genome Sequence of an efficient microsymbiont, Rhizobium tropici.</title>
        <authorList>
            <person name="Srinivasan R."/>
            <person name="Singh H.V."/>
            <person name="Srivastava R."/>
            <person name="Kumari B."/>
            <person name="Radhakrishna A."/>
        </authorList>
    </citation>
    <scope>NUCLEOTIDE SEQUENCE [LARGE SCALE GENOMIC DNA]</scope>
    <source>
        <strain evidence="1 2">IGFRI Rhizo-19</strain>
    </source>
</reference>